<evidence type="ECO:0000256" key="2">
    <source>
        <dbReference type="PROSITE-ProRule" id="PRU00169"/>
    </source>
</evidence>
<feature type="modified residue" description="4-aspartylphosphate" evidence="2">
    <location>
        <position position="52"/>
    </location>
</feature>
<dbReference type="Pfam" id="PF00072">
    <property type="entry name" value="Response_reg"/>
    <property type="match status" value="1"/>
</dbReference>
<dbReference type="AlphaFoldDB" id="A0A1T5CW67"/>
<evidence type="ECO:0000313" key="4">
    <source>
        <dbReference type="EMBL" id="SKB63576.1"/>
    </source>
</evidence>
<evidence type="ECO:0000256" key="1">
    <source>
        <dbReference type="ARBA" id="ARBA00022553"/>
    </source>
</evidence>
<dbReference type="InterPro" id="IPR050595">
    <property type="entry name" value="Bact_response_regulator"/>
</dbReference>
<dbReference type="SMART" id="SM00448">
    <property type="entry name" value="REC"/>
    <property type="match status" value="1"/>
</dbReference>
<protein>
    <submittedName>
        <fullName evidence="4">Response regulator receiver domain-containing protein</fullName>
    </submittedName>
</protein>
<dbReference type="OrthoDB" id="677887at2"/>
<dbReference type="SUPFAM" id="SSF52172">
    <property type="entry name" value="CheY-like"/>
    <property type="match status" value="1"/>
</dbReference>
<keyword evidence="5" id="KW-1185">Reference proteome</keyword>
<accession>A0A1T5CW67</accession>
<dbReference type="STRING" id="572036.SAMN05661099_1939"/>
<dbReference type="RefSeq" id="WP_079702487.1">
    <property type="nucleotide sequence ID" value="NZ_FUYR01000002.1"/>
</dbReference>
<reference evidence="5" key="1">
    <citation type="submission" date="2017-02" db="EMBL/GenBank/DDBJ databases">
        <authorList>
            <person name="Varghese N."/>
            <person name="Submissions S."/>
        </authorList>
    </citation>
    <scope>NUCLEOTIDE SEQUENCE [LARGE SCALE GENOMIC DNA]</scope>
    <source>
        <strain evidence="5">DSM 22385</strain>
    </source>
</reference>
<dbReference type="Proteomes" id="UP000189981">
    <property type="component" value="Unassembled WGS sequence"/>
</dbReference>
<organism evidence="4 5">
    <name type="scientific">Daejeonella lutea</name>
    <dbReference type="NCBI Taxonomy" id="572036"/>
    <lineage>
        <taxon>Bacteria</taxon>
        <taxon>Pseudomonadati</taxon>
        <taxon>Bacteroidota</taxon>
        <taxon>Sphingobacteriia</taxon>
        <taxon>Sphingobacteriales</taxon>
        <taxon>Sphingobacteriaceae</taxon>
        <taxon>Daejeonella</taxon>
    </lineage>
</organism>
<dbReference type="PANTHER" id="PTHR44591:SF18">
    <property type="entry name" value="REGULATORY PROTEIN"/>
    <property type="match status" value="1"/>
</dbReference>
<evidence type="ECO:0000259" key="3">
    <source>
        <dbReference type="PROSITE" id="PS50110"/>
    </source>
</evidence>
<name>A0A1T5CW67_9SPHI</name>
<dbReference type="PROSITE" id="PS50110">
    <property type="entry name" value="RESPONSE_REGULATORY"/>
    <property type="match status" value="1"/>
</dbReference>
<dbReference type="EMBL" id="FUYR01000002">
    <property type="protein sequence ID" value="SKB63576.1"/>
    <property type="molecule type" value="Genomic_DNA"/>
</dbReference>
<keyword evidence="1 2" id="KW-0597">Phosphoprotein</keyword>
<feature type="domain" description="Response regulatory" evidence="3">
    <location>
        <begin position="3"/>
        <end position="118"/>
    </location>
</feature>
<gene>
    <name evidence="4" type="ORF">SAMN05661099_1939</name>
</gene>
<dbReference type="PANTHER" id="PTHR44591">
    <property type="entry name" value="STRESS RESPONSE REGULATOR PROTEIN 1"/>
    <property type="match status" value="1"/>
</dbReference>
<evidence type="ECO:0000313" key="5">
    <source>
        <dbReference type="Proteomes" id="UP000189981"/>
    </source>
</evidence>
<dbReference type="InterPro" id="IPR001789">
    <property type="entry name" value="Sig_transdc_resp-reg_receiver"/>
</dbReference>
<dbReference type="Gene3D" id="3.40.50.2300">
    <property type="match status" value="1"/>
</dbReference>
<proteinExistence type="predicted"/>
<sequence>MKKVLVVDDNEDILNVISIVLDMEGFEVKCCDSGRGIEDTISAFSPDVILLDIMLGDLDGREVCKALKSDPKSGHIPVIMISASHNLFDRDDKLGMADDFIAKPFDIDDLAGKVRQYTH</sequence>
<dbReference type="InterPro" id="IPR011006">
    <property type="entry name" value="CheY-like_superfamily"/>
</dbReference>
<dbReference type="GO" id="GO:0000160">
    <property type="term" value="P:phosphorelay signal transduction system"/>
    <property type="evidence" value="ECO:0007669"/>
    <property type="project" value="InterPro"/>
</dbReference>